<dbReference type="Proteomes" id="UP000272117">
    <property type="component" value="Unassembled WGS sequence"/>
</dbReference>
<proteinExistence type="predicted"/>
<organism evidence="1 2">
    <name type="scientific">Rufibacter latericius</name>
    <dbReference type="NCBI Taxonomy" id="2487040"/>
    <lineage>
        <taxon>Bacteria</taxon>
        <taxon>Pseudomonadati</taxon>
        <taxon>Bacteroidota</taxon>
        <taxon>Cytophagia</taxon>
        <taxon>Cytophagales</taxon>
        <taxon>Hymenobacteraceae</taxon>
        <taxon>Rufibacter</taxon>
    </lineage>
</organism>
<dbReference type="InterPro" id="IPR037066">
    <property type="entry name" value="Plug_dom_sf"/>
</dbReference>
<dbReference type="EMBL" id="RJJD01000021">
    <property type="protein sequence ID" value="RNI22425.1"/>
    <property type="molecule type" value="Genomic_DNA"/>
</dbReference>
<protein>
    <submittedName>
        <fullName evidence="1">Uncharacterized protein</fullName>
    </submittedName>
</protein>
<sequence length="198" mass="22192">MLAASLPFGVEAQDLPAKRKTTNVGVSPQILLLYLLKTDSGNVPLTSADIQAMDKEWIESIVVSKDEKTKKEFGPKAKDGVIIIELKPEQERAFLQTLKSPDRASAEKRKPVTIRLDDRPISERSFPEPLYFILTNTGEVALKKEDVSSLNPEWIKSINVLKGAEAEKRFKEQGKNGVILITLNPEKEQEVLRLLKNN</sequence>
<evidence type="ECO:0000313" key="2">
    <source>
        <dbReference type="Proteomes" id="UP000272117"/>
    </source>
</evidence>
<gene>
    <name evidence="1" type="ORF">EFB08_20165</name>
</gene>
<accession>A0A3M9MB55</accession>
<comment type="caution">
    <text evidence="1">The sequence shown here is derived from an EMBL/GenBank/DDBJ whole genome shotgun (WGS) entry which is preliminary data.</text>
</comment>
<dbReference type="Gene3D" id="2.170.130.10">
    <property type="entry name" value="TonB-dependent receptor, plug domain"/>
    <property type="match status" value="1"/>
</dbReference>
<keyword evidence="2" id="KW-1185">Reference proteome</keyword>
<dbReference type="AlphaFoldDB" id="A0A3M9MB55"/>
<reference evidence="1 2" key="1">
    <citation type="submission" date="2018-11" db="EMBL/GenBank/DDBJ databases">
        <title>Rufibacter latericius sp. nov., isolated from water in Baiyang Lake.</title>
        <authorList>
            <person name="Yang Y."/>
        </authorList>
    </citation>
    <scope>NUCLEOTIDE SEQUENCE [LARGE SCALE GENOMIC DNA]</scope>
    <source>
        <strain evidence="1 2">R-22-1c-1</strain>
    </source>
</reference>
<evidence type="ECO:0000313" key="1">
    <source>
        <dbReference type="EMBL" id="RNI22425.1"/>
    </source>
</evidence>
<name>A0A3M9MB55_9BACT</name>